<dbReference type="PRINTS" id="PR00313">
    <property type="entry name" value="CABNDNGRPT"/>
</dbReference>
<sequence length="342" mass="35498">MAKLTANIAIDPDDLDFEQFDEGTFSNNDATQDVTFQIQGDAGGIPITVTVTGEGFEYQNIPGVGEVPTTGFIDSISVGTFLGTAFSLTDISRDADDAGGAFKLSVEQVLAVASTDRTTDDLALIRKIFAGDDELRGSGGGDVLAGFGGSDLLIGGADGDVLNGGAGNDTASYANADGPVTVNLANPLANAGHAQGDTLIDIENIFGGKKGDTFVGAGDDDRFNGGLGKDTMDGGGGEDIFEFTGKLTKKNVDTINNFDSGDDTLFLSKTIFKDVNEDSVGIGKKTFALGTAATDADDRIIYDENSGKLWYDRDGSGGDFAKKLVAIVHSDDGLVRGDFELF</sequence>
<dbReference type="EMBL" id="RYFI01000014">
    <property type="protein sequence ID" value="RXF72073.1"/>
    <property type="molecule type" value="Genomic_DNA"/>
</dbReference>
<dbReference type="Pfam" id="PF00353">
    <property type="entry name" value="HemolysinCabind"/>
    <property type="match status" value="2"/>
</dbReference>
<organism evidence="1 2">
    <name type="scientific">Hansschlegelia zhihuaiae</name>
    <dbReference type="NCBI Taxonomy" id="405005"/>
    <lineage>
        <taxon>Bacteria</taxon>
        <taxon>Pseudomonadati</taxon>
        <taxon>Pseudomonadota</taxon>
        <taxon>Alphaproteobacteria</taxon>
        <taxon>Hyphomicrobiales</taxon>
        <taxon>Methylopilaceae</taxon>
        <taxon>Hansschlegelia</taxon>
    </lineage>
</organism>
<comment type="caution">
    <text evidence="1">The sequence shown here is derived from an EMBL/GenBank/DDBJ whole genome shotgun (WGS) entry which is preliminary data.</text>
</comment>
<dbReference type="InterPro" id="IPR001343">
    <property type="entry name" value="Hemolysn_Ca-bd"/>
</dbReference>
<dbReference type="AlphaFoldDB" id="A0A4Q0MFT8"/>
<dbReference type="Proteomes" id="UP000289708">
    <property type="component" value="Unassembled WGS sequence"/>
</dbReference>
<dbReference type="GO" id="GO:0005509">
    <property type="term" value="F:calcium ion binding"/>
    <property type="evidence" value="ECO:0007669"/>
    <property type="project" value="InterPro"/>
</dbReference>
<name>A0A4Q0MFT8_9HYPH</name>
<protein>
    <submittedName>
        <fullName evidence="1">Calcium-binding protein</fullName>
    </submittedName>
</protein>
<dbReference type="OrthoDB" id="5380561at2"/>
<dbReference type="Gene3D" id="2.150.10.10">
    <property type="entry name" value="Serralysin-like metalloprotease, C-terminal"/>
    <property type="match status" value="1"/>
</dbReference>
<reference evidence="1 2" key="1">
    <citation type="submission" date="2018-12" db="EMBL/GenBank/DDBJ databases">
        <title>bacterium Hansschlegelia zhihuaiae S113.</title>
        <authorList>
            <person name="He J."/>
        </authorList>
    </citation>
    <scope>NUCLEOTIDE SEQUENCE [LARGE SCALE GENOMIC DNA]</scope>
    <source>
        <strain evidence="1 2">S 113</strain>
    </source>
</reference>
<dbReference type="InterPro" id="IPR011049">
    <property type="entry name" value="Serralysin-like_metalloprot_C"/>
</dbReference>
<evidence type="ECO:0000313" key="1">
    <source>
        <dbReference type="EMBL" id="RXF72073.1"/>
    </source>
</evidence>
<accession>A0A4Q0MFT8</accession>
<gene>
    <name evidence="1" type="ORF">EK403_14770</name>
</gene>
<keyword evidence="2" id="KW-1185">Reference proteome</keyword>
<evidence type="ECO:0000313" key="2">
    <source>
        <dbReference type="Proteomes" id="UP000289708"/>
    </source>
</evidence>
<dbReference type="InterPro" id="IPR018511">
    <property type="entry name" value="Hemolysin-typ_Ca-bd_CS"/>
</dbReference>
<dbReference type="PROSITE" id="PS00330">
    <property type="entry name" value="HEMOLYSIN_CALCIUM"/>
    <property type="match status" value="1"/>
</dbReference>
<proteinExistence type="predicted"/>
<dbReference type="SUPFAM" id="SSF51120">
    <property type="entry name" value="beta-Roll"/>
    <property type="match status" value="1"/>
</dbReference>